<protein>
    <recommendedName>
        <fullName evidence="3">F-box domain-containing protein</fullName>
    </recommendedName>
</protein>
<dbReference type="SUPFAM" id="SSF52047">
    <property type="entry name" value="RNI-like"/>
    <property type="match status" value="1"/>
</dbReference>
<dbReference type="AlphaFoldDB" id="A0A226DP54"/>
<evidence type="ECO:0000313" key="2">
    <source>
        <dbReference type="Proteomes" id="UP000198287"/>
    </source>
</evidence>
<sequence length="1004" mass="115110">MSLNDLKTARLVCHEWNDIGSNLLGRRAYLIVNKMFRYDRLNLHKLSPVTDKLTRRLLIFDVFQPNVQEEKTVDIFFQMITQIFSQATNEIKLYVTKKEFAYGFLQGIALLKITNLQHVSIVISAEARTLSDENPVQEFPKLPIQVNLTSIKFQPNEQNKEIGLPAFDTFLQVLIDSAPNLTSLDISGIACPNLESCKNLKVLKFRFSKSYYADPGKLSVTTKILPQVKDSLTDMIFRYCGNNCVAVGQECMIVTNAKSLKTLRNSNIEAHNQHAFPVMLQVSSIEILGVDFLKIHNHFDEAHLPNLRNLTIKKRNSGGWNLTSHLFKWNRHRGVQSLTLDASYTSDSHIEFSNTIVQLFPSVKKFDLTIFLVGDNLAHEINQMMAPFEMWDLDEVHVVAKGATESSLLVEVLKNIANWTGIKRAQFEFINTTYEEFSSGIQDRIFHSRGFKSVQISRSDWPMELLVQDAECVRKLVRTMFDDRVVRMGRDVSTIDPKVAEHLSLPDLKTSRLVCREWDDVGASLLGKRAYLIINQLFCYDGSNLSQMTCVNEKLKRRLLIFGVSQPFIPGDTSVEVFTQMITQIPQVTNEIKFHVTQRKFAVAFLERMALLKPTNIQHVSIFFCPHLRTLTVDHLASEYPQLLVQANLTSIKFQPGQHRLEDGHPVYETFLQALIDSAPNLTSLNVLGTFYPNLERSKKLNVLEFNLSRWHAGTPSKLDLAALTRMLAQVKDSLIRFKFHCSGRNIVTEERNLSFPVLAKLSSIAFLDVNLLTIHDCFGEYYLPKLQNFTITNRGECNLLTDINLWRPHRGVKSLTVDARNWPDTHEEFSTMIVQLFPGIKKFNFTISLNAEKLLDKIKSRMSPFEIWDLEEVTVVAKRAKETTLVVELLKNMANWKGVKRVHFILAWTRYKDFCPWIQDLIFYSRGFRSVQISVNYSSPVELVQDPERVEQLMRHIFENVAVKSNEVELNKSSGVLERLKARLKQYKGADPNDAGIIRKEIP</sequence>
<dbReference type="InterPro" id="IPR032675">
    <property type="entry name" value="LRR_dom_sf"/>
</dbReference>
<accession>A0A226DP54</accession>
<name>A0A226DP54_FOLCA</name>
<reference evidence="1 2" key="1">
    <citation type="submission" date="2015-12" db="EMBL/GenBank/DDBJ databases">
        <title>The genome of Folsomia candida.</title>
        <authorList>
            <person name="Faddeeva A."/>
            <person name="Derks M.F."/>
            <person name="Anvar Y."/>
            <person name="Smit S."/>
            <person name="Van Straalen N."/>
            <person name="Roelofs D."/>
        </authorList>
    </citation>
    <scope>NUCLEOTIDE SEQUENCE [LARGE SCALE GENOMIC DNA]</scope>
    <source>
        <strain evidence="1 2">VU population</strain>
        <tissue evidence="1">Whole body</tissue>
    </source>
</reference>
<keyword evidence="2" id="KW-1185">Reference proteome</keyword>
<organism evidence="1 2">
    <name type="scientific">Folsomia candida</name>
    <name type="common">Springtail</name>
    <dbReference type="NCBI Taxonomy" id="158441"/>
    <lineage>
        <taxon>Eukaryota</taxon>
        <taxon>Metazoa</taxon>
        <taxon>Ecdysozoa</taxon>
        <taxon>Arthropoda</taxon>
        <taxon>Hexapoda</taxon>
        <taxon>Collembola</taxon>
        <taxon>Entomobryomorpha</taxon>
        <taxon>Isotomoidea</taxon>
        <taxon>Isotomidae</taxon>
        <taxon>Proisotominae</taxon>
        <taxon>Folsomia</taxon>
    </lineage>
</organism>
<dbReference type="EMBL" id="LNIX01000013">
    <property type="protein sequence ID" value="OXA47315.1"/>
    <property type="molecule type" value="Genomic_DNA"/>
</dbReference>
<gene>
    <name evidence="1" type="ORF">Fcan01_17944</name>
</gene>
<evidence type="ECO:0008006" key="3">
    <source>
        <dbReference type="Google" id="ProtNLM"/>
    </source>
</evidence>
<proteinExistence type="predicted"/>
<comment type="caution">
    <text evidence="1">The sequence shown here is derived from an EMBL/GenBank/DDBJ whole genome shotgun (WGS) entry which is preliminary data.</text>
</comment>
<dbReference type="Proteomes" id="UP000198287">
    <property type="component" value="Unassembled WGS sequence"/>
</dbReference>
<evidence type="ECO:0000313" key="1">
    <source>
        <dbReference type="EMBL" id="OXA47315.1"/>
    </source>
</evidence>
<dbReference type="Gene3D" id="3.80.10.10">
    <property type="entry name" value="Ribonuclease Inhibitor"/>
    <property type="match status" value="1"/>
</dbReference>